<dbReference type="InterPro" id="IPR001173">
    <property type="entry name" value="Glyco_trans_2-like"/>
</dbReference>
<evidence type="ECO:0000259" key="3">
    <source>
        <dbReference type="Pfam" id="PF00535"/>
    </source>
</evidence>
<dbReference type="PANTHER" id="PTHR22916:SF51">
    <property type="entry name" value="GLYCOSYLTRANSFERASE EPSH-RELATED"/>
    <property type="match status" value="1"/>
</dbReference>
<name>A0A179EUV7_ENTTH</name>
<sequence length="331" mass="38260">MHKISVIVPVYNVEDYLESCLDSISNQTYSNLEIIVVDDGSPDNSGQIADEYKKKDNRVSVIHQQNGGLSAARNSGLEQATGDFVCFIDSDDWIEPDYLELLYAGVQTFNAEISVIKLKKINDLKELKELTPTKEDWLVLDKHEAMKSLFTSNNIGYSANNKLFNMNLFSDLRFPVGKLMEDKATTYLLIDKSNRIALNSSEKYHYFQSPKSILRGSFNPRKFDTFDIHEEIIMFIDKFYPEVSLNVRSRYVYTAVRMMMSMIENNYSNQKDYDRSMEILSRFEQEAQADPDFSPKLKKLIKFLLKHPNLPYHLSKSKVTASVLNRIESMR</sequence>
<keyword evidence="6" id="KW-1185">Reference proteome</keyword>
<dbReference type="Pfam" id="PF00535">
    <property type="entry name" value="Glycos_transf_2"/>
    <property type="match status" value="1"/>
</dbReference>
<dbReference type="AlphaFoldDB" id="A0A179EUV7"/>
<keyword evidence="1" id="KW-0328">Glycosyltransferase</keyword>
<organism evidence="5 6">
    <name type="scientific">Enterococcus thailandicus</name>
    <dbReference type="NCBI Taxonomy" id="417368"/>
    <lineage>
        <taxon>Bacteria</taxon>
        <taxon>Bacillati</taxon>
        <taxon>Bacillota</taxon>
        <taxon>Bacilli</taxon>
        <taxon>Lactobacillales</taxon>
        <taxon>Enterococcaceae</taxon>
        <taxon>Enterococcus</taxon>
    </lineage>
</organism>
<dbReference type="PANTHER" id="PTHR22916">
    <property type="entry name" value="GLYCOSYLTRANSFERASE"/>
    <property type="match status" value="1"/>
</dbReference>
<dbReference type="Proteomes" id="UP000321361">
    <property type="component" value="Unassembled WGS sequence"/>
</dbReference>
<evidence type="ECO:0000313" key="7">
    <source>
        <dbReference type="Proteomes" id="UP000321361"/>
    </source>
</evidence>
<dbReference type="Proteomes" id="UP000078516">
    <property type="component" value="Unassembled WGS sequence"/>
</dbReference>
<evidence type="ECO:0000313" key="4">
    <source>
        <dbReference type="EMBL" id="GEK36424.1"/>
    </source>
</evidence>
<comment type="caution">
    <text evidence="5">The sequence shown here is derived from an EMBL/GenBank/DDBJ whole genome shotgun (WGS) entry which is preliminary data.</text>
</comment>
<evidence type="ECO:0000256" key="2">
    <source>
        <dbReference type="ARBA" id="ARBA00022679"/>
    </source>
</evidence>
<evidence type="ECO:0000256" key="1">
    <source>
        <dbReference type="ARBA" id="ARBA00022676"/>
    </source>
</evidence>
<gene>
    <name evidence="5" type="ORF">A6E74_00910</name>
    <name evidence="4" type="ORF">ETH01_07110</name>
</gene>
<dbReference type="CDD" id="cd00761">
    <property type="entry name" value="Glyco_tranf_GTA_type"/>
    <property type="match status" value="1"/>
</dbReference>
<dbReference type="InterPro" id="IPR029044">
    <property type="entry name" value="Nucleotide-diphossugar_trans"/>
</dbReference>
<dbReference type="RefSeq" id="WP_067480692.1">
    <property type="nucleotide sequence ID" value="NZ_BJUG01000003.1"/>
</dbReference>
<keyword evidence="2" id="KW-0808">Transferase</keyword>
<evidence type="ECO:0000313" key="6">
    <source>
        <dbReference type="Proteomes" id="UP000078516"/>
    </source>
</evidence>
<accession>A0A179EUV7</accession>
<dbReference type="SUPFAM" id="SSF53448">
    <property type="entry name" value="Nucleotide-diphospho-sugar transferases"/>
    <property type="match status" value="1"/>
</dbReference>
<dbReference type="GO" id="GO:0016757">
    <property type="term" value="F:glycosyltransferase activity"/>
    <property type="evidence" value="ECO:0007669"/>
    <property type="project" value="UniProtKB-KW"/>
</dbReference>
<dbReference type="EMBL" id="LWMN01000001">
    <property type="protein sequence ID" value="OAQ56965.1"/>
    <property type="molecule type" value="Genomic_DNA"/>
</dbReference>
<dbReference type="OrthoDB" id="396512at2"/>
<feature type="domain" description="Glycosyltransferase 2-like" evidence="3">
    <location>
        <begin position="5"/>
        <end position="171"/>
    </location>
</feature>
<evidence type="ECO:0000313" key="5">
    <source>
        <dbReference type="EMBL" id="OAQ56965.1"/>
    </source>
</evidence>
<dbReference type="EMBL" id="BJUG01000003">
    <property type="protein sequence ID" value="GEK36424.1"/>
    <property type="molecule type" value="Genomic_DNA"/>
</dbReference>
<reference evidence="5 6" key="1">
    <citation type="submission" date="2016-04" db="EMBL/GenBank/DDBJ databases">
        <title>Draft genome of an Enterococcus thailandicus strain isolated from bovine feces.</title>
        <authorList>
            <person name="Beukers A.G."/>
            <person name="Zaheer R."/>
            <person name="Goji N."/>
            <person name="Cook S.R."/>
            <person name="Amoako K."/>
            <person name="Chaves A.V."/>
            <person name="Ward M.P."/>
            <person name="Mcallister T.A."/>
        </authorList>
    </citation>
    <scope>NUCLEOTIDE SEQUENCE [LARGE SCALE GENOMIC DNA]</scope>
    <source>
        <strain evidence="5 6">F0711D 46</strain>
    </source>
</reference>
<protein>
    <submittedName>
        <fullName evidence="5">Teichoic acid biosynthesis protein F</fullName>
    </submittedName>
</protein>
<reference evidence="4 7" key="2">
    <citation type="submission" date="2019-07" db="EMBL/GenBank/DDBJ databases">
        <title>Whole genome shotgun sequence of Enterococcus thailandicus NBRC 101867.</title>
        <authorList>
            <person name="Hosoyama A."/>
            <person name="Uohara A."/>
            <person name="Ohji S."/>
            <person name="Ichikawa N."/>
        </authorList>
    </citation>
    <scope>NUCLEOTIDE SEQUENCE [LARGE SCALE GENOMIC DNA]</scope>
    <source>
        <strain evidence="4 7">NBRC 101867</strain>
    </source>
</reference>
<proteinExistence type="predicted"/>
<dbReference type="Gene3D" id="3.90.550.10">
    <property type="entry name" value="Spore Coat Polysaccharide Biosynthesis Protein SpsA, Chain A"/>
    <property type="match status" value="1"/>
</dbReference>